<keyword evidence="6" id="KW-1185">Reference proteome</keyword>
<evidence type="ECO:0000313" key="5">
    <source>
        <dbReference type="EMBL" id="KAK3804357.1"/>
    </source>
</evidence>
<dbReference type="Gene3D" id="2.60.120.200">
    <property type="match status" value="3"/>
</dbReference>
<protein>
    <recommendedName>
        <fullName evidence="3">Galectin</fullName>
    </recommendedName>
</protein>
<dbReference type="EMBL" id="JAWDGP010000016">
    <property type="protein sequence ID" value="KAK3804357.1"/>
    <property type="molecule type" value="Genomic_DNA"/>
</dbReference>
<evidence type="ECO:0000256" key="3">
    <source>
        <dbReference type="RuleBase" id="RU102079"/>
    </source>
</evidence>
<keyword evidence="2" id="KW-0677">Repeat</keyword>
<dbReference type="Proteomes" id="UP001283361">
    <property type="component" value="Unassembled WGS sequence"/>
</dbReference>
<dbReference type="PANTHER" id="PTHR11346:SF147">
    <property type="entry name" value="GALECTIN"/>
    <property type="match status" value="1"/>
</dbReference>
<dbReference type="Pfam" id="PF00337">
    <property type="entry name" value="Gal-bind_lectin"/>
    <property type="match status" value="3"/>
</dbReference>
<dbReference type="PROSITE" id="PS51304">
    <property type="entry name" value="GALECTIN"/>
    <property type="match status" value="3"/>
</dbReference>
<feature type="domain" description="Galectin" evidence="4">
    <location>
        <begin position="133"/>
        <end position="261"/>
    </location>
</feature>
<comment type="caution">
    <text evidence="5">The sequence shown here is derived from an EMBL/GenBank/DDBJ whole genome shotgun (WGS) entry which is preliminary data.</text>
</comment>
<dbReference type="AlphaFoldDB" id="A0AAE1BGM4"/>
<dbReference type="InterPro" id="IPR044156">
    <property type="entry name" value="Galectin-like"/>
</dbReference>
<dbReference type="FunFam" id="2.60.120.200:FF:000124">
    <property type="entry name" value="Galectin-4"/>
    <property type="match status" value="1"/>
</dbReference>
<dbReference type="SMART" id="SM00276">
    <property type="entry name" value="GLECT"/>
    <property type="match status" value="3"/>
</dbReference>
<reference evidence="5" key="1">
    <citation type="journal article" date="2023" name="G3 (Bethesda)">
        <title>A reference genome for the long-term kleptoplast-retaining sea slug Elysia crispata morphotype clarki.</title>
        <authorList>
            <person name="Eastman K.E."/>
            <person name="Pendleton A.L."/>
            <person name="Shaikh M.A."/>
            <person name="Suttiyut T."/>
            <person name="Ogas R."/>
            <person name="Tomko P."/>
            <person name="Gavelis G."/>
            <person name="Widhalm J.R."/>
            <person name="Wisecaver J.H."/>
        </authorList>
    </citation>
    <scope>NUCLEOTIDE SEQUENCE</scope>
    <source>
        <strain evidence="5">ECLA1</strain>
    </source>
</reference>
<evidence type="ECO:0000313" key="6">
    <source>
        <dbReference type="Proteomes" id="UP001283361"/>
    </source>
</evidence>
<dbReference type="CDD" id="cd00070">
    <property type="entry name" value="GLECT"/>
    <property type="match status" value="3"/>
</dbReference>
<dbReference type="SMART" id="SM00908">
    <property type="entry name" value="Gal-bind_lectin"/>
    <property type="match status" value="3"/>
</dbReference>
<gene>
    <name evidence="5" type="ORF">RRG08_059327</name>
</gene>
<keyword evidence="1 3" id="KW-0430">Lectin</keyword>
<dbReference type="GO" id="GO:0030246">
    <property type="term" value="F:carbohydrate binding"/>
    <property type="evidence" value="ECO:0007669"/>
    <property type="project" value="UniProtKB-UniRule"/>
</dbReference>
<organism evidence="5 6">
    <name type="scientific">Elysia crispata</name>
    <name type="common">lettuce slug</name>
    <dbReference type="NCBI Taxonomy" id="231223"/>
    <lineage>
        <taxon>Eukaryota</taxon>
        <taxon>Metazoa</taxon>
        <taxon>Spiralia</taxon>
        <taxon>Lophotrochozoa</taxon>
        <taxon>Mollusca</taxon>
        <taxon>Gastropoda</taxon>
        <taxon>Heterobranchia</taxon>
        <taxon>Euthyneura</taxon>
        <taxon>Panpulmonata</taxon>
        <taxon>Sacoglossa</taxon>
        <taxon>Placobranchoidea</taxon>
        <taxon>Plakobranchidae</taxon>
        <taxon>Elysia</taxon>
    </lineage>
</organism>
<evidence type="ECO:0000256" key="2">
    <source>
        <dbReference type="ARBA" id="ARBA00022737"/>
    </source>
</evidence>
<dbReference type="InterPro" id="IPR001079">
    <property type="entry name" value="Galectin_CRD"/>
</dbReference>
<dbReference type="SUPFAM" id="SSF49899">
    <property type="entry name" value="Concanavalin A-like lectins/glucanases"/>
    <property type="match status" value="3"/>
</dbReference>
<name>A0AAE1BGM4_9GAST</name>
<dbReference type="InterPro" id="IPR013320">
    <property type="entry name" value="ConA-like_dom_sf"/>
</dbReference>
<proteinExistence type="predicted"/>
<evidence type="ECO:0000259" key="4">
    <source>
        <dbReference type="PROSITE" id="PS51304"/>
    </source>
</evidence>
<dbReference type="PANTHER" id="PTHR11346">
    <property type="entry name" value="GALECTIN"/>
    <property type="match status" value="1"/>
</dbReference>
<sequence>MSVTPVSATLSVENVIIVKGTANPDCTRFSINLCSGSDYSEDTALHFNPRFPEAEVVRNSFRGDWGDEEKDGGFPFTQGAPYDVQIVVKEGHFEISVNGSHFCNFSHRLPFESVRNVYVEGDTTAYVGISQSLYPVPFPVSEGVEIVVYGAARSSAGRFSINLSSGTNFNSDTPLHFNPRFDANEVVRNHYSGGWGEEEKDGGFPFSQGAPYEVKIAVRGTHYQVFVNGSHFCNFYHRLDTGLVRNVFIEGDSDVSNVLFTEKRPIFNPPVPVCVPIPGGVVPGVKVEITGSPKSNPERFNVNMVCGPDFDSSDLALHYDARINYGENQNCTVRTHRSGGDYGDEEREEPFFPFAPLATFNMRIAVEPDGFQVYVNEQYHSTFAHRIQPVQNITHLAINGDVDITQIRFE</sequence>
<accession>A0AAE1BGM4</accession>
<feature type="domain" description="Galectin" evidence="4">
    <location>
        <begin position="2"/>
        <end position="132"/>
    </location>
</feature>
<feature type="domain" description="Galectin" evidence="4">
    <location>
        <begin position="273"/>
        <end position="410"/>
    </location>
</feature>
<evidence type="ECO:0000256" key="1">
    <source>
        <dbReference type="ARBA" id="ARBA00022734"/>
    </source>
</evidence>